<accession>A0A448YVL7</accession>
<evidence type="ECO:0000313" key="1">
    <source>
        <dbReference type="EMBL" id="VEU33821.1"/>
    </source>
</evidence>
<dbReference type="EMBL" id="CAACVS010000010">
    <property type="protein sequence ID" value="VEU33821.1"/>
    <property type="molecule type" value="Genomic_DNA"/>
</dbReference>
<reference evidence="1 2" key="1">
    <citation type="submission" date="2019-01" db="EMBL/GenBank/DDBJ databases">
        <authorList>
            <person name="Ferrante I. M."/>
        </authorList>
    </citation>
    <scope>NUCLEOTIDE SEQUENCE [LARGE SCALE GENOMIC DNA]</scope>
    <source>
        <strain evidence="1 2">B856</strain>
    </source>
</reference>
<gene>
    <name evidence="1" type="ORF">PSNMU_V1.4_AUG-EV-PASAV3_0005110</name>
</gene>
<sequence length="230" mass="24668">MSQNCNKIGSNKKANSRAVESFDSAALGRCNRIVALDCTRAAGAARTIMWNEENNTIVLPLIVVAVLVVVGRIHEDGTHQDVYLVGVVFDADSVAVEDAPLLADLANLDVALQDGKVPAHAIALDFVVVVTGDVDVDLFLGGHAPVFLLGGRPEFAVLEPFVVVPRGDRGCICLLQATQFFPANGLERSLVSPLERIALDLVDRATVLGDPVVVGDELELLFEMKFLNHF</sequence>
<dbReference type="AlphaFoldDB" id="A0A448YVL7"/>
<evidence type="ECO:0000313" key="2">
    <source>
        <dbReference type="Proteomes" id="UP000291116"/>
    </source>
</evidence>
<dbReference type="Proteomes" id="UP000291116">
    <property type="component" value="Unassembled WGS sequence"/>
</dbReference>
<name>A0A448YVL7_9STRA</name>
<organism evidence="1 2">
    <name type="scientific">Pseudo-nitzschia multistriata</name>
    <dbReference type="NCBI Taxonomy" id="183589"/>
    <lineage>
        <taxon>Eukaryota</taxon>
        <taxon>Sar</taxon>
        <taxon>Stramenopiles</taxon>
        <taxon>Ochrophyta</taxon>
        <taxon>Bacillariophyta</taxon>
        <taxon>Bacillariophyceae</taxon>
        <taxon>Bacillariophycidae</taxon>
        <taxon>Bacillariales</taxon>
        <taxon>Bacillariaceae</taxon>
        <taxon>Pseudo-nitzschia</taxon>
    </lineage>
</organism>
<proteinExistence type="predicted"/>
<keyword evidence="2" id="KW-1185">Reference proteome</keyword>
<protein>
    <submittedName>
        <fullName evidence="1">Uncharacterized protein</fullName>
    </submittedName>
</protein>